<dbReference type="PANTHER" id="PTHR30244:SF34">
    <property type="entry name" value="DTDP-4-AMINO-4,6-DIDEOXYGALACTOSE TRANSAMINASE"/>
    <property type="match status" value="1"/>
</dbReference>
<feature type="non-terminal residue" evidence="1">
    <location>
        <position position="75"/>
    </location>
</feature>
<dbReference type="SUPFAM" id="SSF53383">
    <property type="entry name" value="PLP-dependent transferases"/>
    <property type="match status" value="1"/>
</dbReference>
<evidence type="ECO:0008006" key="2">
    <source>
        <dbReference type="Google" id="ProtNLM"/>
    </source>
</evidence>
<dbReference type="InterPro" id="IPR015424">
    <property type="entry name" value="PyrdxlP-dep_Trfase"/>
</dbReference>
<feature type="non-terminal residue" evidence="1">
    <location>
        <position position="1"/>
    </location>
</feature>
<reference evidence="1" key="1">
    <citation type="submission" date="2018-05" db="EMBL/GenBank/DDBJ databases">
        <authorList>
            <person name="Lanie J.A."/>
            <person name="Ng W.-L."/>
            <person name="Kazmierczak K.M."/>
            <person name="Andrzejewski T.M."/>
            <person name="Davidsen T.M."/>
            <person name="Wayne K.J."/>
            <person name="Tettelin H."/>
            <person name="Glass J.I."/>
            <person name="Rusch D."/>
            <person name="Podicherti R."/>
            <person name="Tsui H.-C.T."/>
            <person name="Winkler M.E."/>
        </authorList>
    </citation>
    <scope>NUCLEOTIDE SEQUENCE</scope>
</reference>
<dbReference type="GO" id="GO:0030170">
    <property type="term" value="F:pyridoxal phosphate binding"/>
    <property type="evidence" value="ECO:0007669"/>
    <property type="project" value="TreeGrafter"/>
</dbReference>
<organism evidence="1">
    <name type="scientific">marine metagenome</name>
    <dbReference type="NCBI Taxonomy" id="408172"/>
    <lineage>
        <taxon>unclassified sequences</taxon>
        <taxon>metagenomes</taxon>
        <taxon>ecological metagenomes</taxon>
    </lineage>
</organism>
<dbReference type="PANTHER" id="PTHR30244">
    <property type="entry name" value="TRANSAMINASE"/>
    <property type="match status" value="1"/>
</dbReference>
<gene>
    <name evidence="1" type="ORF">METZ01_LOCUS331235</name>
</gene>
<dbReference type="InterPro" id="IPR015421">
    <property type="entry name" value="PyrdxlP-dep_Trfase_major"/>
</dbReference>
<dbReference type="AlphaFoldDB" id="A0A382Q2C7"/>
<dbReference type="EMBL" id="UINC01110699">
    <property type="protein sequence ID" value="SVC78381.1"/>
    <property type="molecule type" value="Genomic_DNA"/>
</dbReference>
<dbReference type="Pfam" id="PF01041">
    <property type="entry name" value="DegT_DnrJ_EryC1"/>
    <property type="match status" value="1"/>
</dbReference>
<accession>A0A382Q2C7</accession>
<dbReference type="Gene3D" id="3.40.640.10">
    <property type="entry name" value="Type I PLP-dependent aspartate aminotransferase-like (Major domain)"/>
    <property type="match status" value="1"/>
</dbReference>
<dbReference type="GO" id="GO:0000271">
    <property type="term" value="P:polysaccharide biosynthetic process"/>
    <property type="evidence" value="ECO:0007669"/>
    <property type="project" value="TreeGrafter"/>
</dbReference>
<sequence>VRSGDEVITTPLTFVATCNAIRYCGADPVFVDVERESLGMCPQSLEKYLVNNAEVRDDGLCWNRNSGKIIRVCLP</sequence>
<dbReference type="InterPro" id="IPR000653">
    <property type="entry name" value="DegT/StrS_aminotransferase"/>
</dbReference>
<evidence type="ECO:0000313" key="1">
    <source>
        <dbReference type="EMBL" id="SVC78381.1"/>
    </source>
</evidence>
<protein>
    <recommendedName>
        <fullName evidence="2">Aminotransferase class I/classII domain-containing protein</fullName>
    </recommendedName>
</protein>
<dbReference type="GO" id="GO:0008483">
    <property type="term" value="F:transaminase activity"/>
    <property type="evidence" value="ECO:0007669"/>
    <property type="project" value="TreeGrafter"/>
</dbReference>
<proteinExistence type="predicted"/>
<name>A0A382Q2C7_9ZZZZ</name>